<organism evidence="5 6">
    <name type="scientific">Actinomadura meridiana</name>
    <dbReference type="NCBI Taxonomy" id="559626"/>
    <lineage>
        <taxon>Bacteria</taxon>
        <taxon>Bacillati</taxon>
        <taxon>Actinomycetota</taxon>
        <taxon>Actinomycetes</taxon>
        <taxon>Streptosporangiales</taxon>
        <taxon>Thermomonosporaceae</taxon>
        <taxon>Actinomadura</taxon>
    </lineage>
</organism>
<dbReference type="Proteomes" id="UP001501710">
    <property type="component" value="Unassembled WGS sequence"/>
</dbReference>
<keyword evidence="2" id="KW-0238">DNA-binding</keyword>
<dbReference type="CDD" id="cd06170">
    <property type="entry name" value="LuxR_C_like"/>
    <property type="match status" value="1"/>
</dbReference>
<dbReference type="InterPro" id="IPR000792">
    <property type="entry name" value="Tscrpt_reg_LuxR_C"/>
</dbReference>
<dbReference type="SMART" id="SM00421">
    <property type="entry name" value="HTH_LUXR"/>
    <property type="match status" value="1"/>
</dbReference>
<evidence type="ECO:0000313" key="6">
    <source>
        <dbReference type="Proteomes" id="UP001501710"/>
    </source>
</evidence>
<dbReference type="PANTHER" id="PTHR44688:SF16">
    <property type="entry name" value="DNA-BINDING TRANSCRIPTIONAL ACTIVATOR DEVR_DOSR"/>
    <property type="match status" value="1"/>
</dbReference>
<dbReference type="PROSITE" id="PS50043">
    <property type="entry name" value="HTH_LUXR_2"/>
    <property type="match status" value="1"/>
</dbReference>
<evidence type="ECO:0000256" key="1">
    <source>
        <dbReference type="ARBA" id="ARBA00023015"/>
    </source>
</evidence>
<name>A0ABP8CT41_9ACTN</name>
<evidence type="ECO:0000313" key="5">
    <source>
        <dbReference type="EMBL" id="GAA4242670.1"/>
    </source>
</evidence>
<dbReference type="EMBL" id="BAABAS010000035">
    <property type="protein sequence ID" value="GAA4242670.1"/>
    <property type="molecule type" value="Genomic_DNA"/>
</dbReference>
<dbReference type="Pfam" id="PF00196">
    <property type="entry name" value="GerE"/>
    <property type="match status" value="1"/>
</dbReference>
<comment type="caution">
    <text evidence="5">The sequence shown here is derived from an EMBL/GenBank/DDBJ whole genome shotgun (WGS) entry which is preliminary data.</text>
</comment>
<feature type="domain" description="HTH luxR-type" evidence="4">
    <location>
        <begin position="88"/>
        <end position="151"/>
    </location>
</feature>
<dbReference type="PROSITE" id="PS00622">
    <property type="entry name" value="HTH_LUXR_1"/>
    <property type="match status" value="1"/>
</dbReference>
<dbReference type="PANTHER" id="PTHR44688">
    <property type="entry name" value="DNA-BINDING TRANSCRIPTIONAL ACTIVATOR DEVR_DOSR"/>
    <property type="match status" value="1"/>
</dbReference>
<keyword evidence="6" id="KW-1185">Reference proteome</keyword>
<dbReference type="SUPFAM" id="SSF46894">
    <property type="entry name" value="C-terminal effector domain of the bipartite response regulators"/>
    <property type="match status" value="1"/>
</dbReference>
<keyword evidence="1" id="KW-0805">Transcription regulation</keyword>
<evidence type="ECO:0000256" key="2">
    <source>
        <dbReference type="ARBA" id="ARBA00023125"/>
    </source>
</evidence>
<dbReference type="PRINTS" id="PR00038">
    <property type="entry name" value="HTHLUXR"/>
</dbReference>
<gene>
    <name evidence="5" type="ORF">GCM10022254_76520</name>
</gene>
<proteinExistence type="predicted"/>
<dbReference type="InterPro" id="IPR016032">
    <property type="entry name" value="Sig_transdc_resp-reg_C-effctor"/>
</dbReference>
<dbReference type="Gene3D" id="1.10.10.10">
    <property type="entry name" value="Winged helix-like DNA-binding domain superfamily/Winged helix DNA-binding domain"/>
    <property type="match status" value="1"/>
</dbReference>
<evidence type="ECO:0000259" key="4">
    <source>
        <dbReference type="PROSITE" id="PS50043"/>
    </source>
</evidence>
<dbReference type="InterPro" id="IPR036388">
    <property type="entry name" value="WH-like_DNA-bd_sf"/>
</dbReference>
<protein>
    <recommendedName>
        <fullName evidence="4">HTH luxR-type domain-containing protein</fullName>
    </recommendedName>
</protein>
<sequence>MAATPSAREWIGELETLPAHALAAPTIPMESTIWNLTQAARRSLPALTRVPTRRGWIVLRAQPMTGQEENSAVAVTIQPATGTELLSAMAVWHGLTPKERTVVDHVLEGLATKQIARRLELSPHTVNDHFKSIYRKIGVSAREELITRLLA</sequence>
<evidence type="ECO:0000256" key="3">
    <source>
        <dbReference type="ARBA" id="ARBA00023163"/>
    </source>
</evidence>
<accession>A0ABP8CT41</accession>
<reference evidence="6" key="1">
    <citation type="journal article" date="2019" name="Int. J. Syst. Evol. Microbiol.">
        <title>The Global Catalogue of Microorganisms (GCM) 10K type strain sequencing project: providing services to taxonomists for standard genome sequencing and annotation.</title>
        <authorList>
            <consortium name="The Broad Institute Genomics Platform"/>
            <consortium name="The Broad Institute Genome Sequencing Center for Infectious Disease"/>
            <person name="Wu L."/>
            <person name="Ma J."/>
        </authorList>
    </citation>
    <scope>NUCLEOTIDE SEQUENCE [LARGE SCALE GENOMIC DNA]</scope>
    <source>
        <strain evidence="6">JCM 17440</strain>
    </source>
</reference>
<keyword evidence="3" id="KW-0804">Transcription</keyword>